<keyword evidence="2" id="KW-1185">Reference proteome</keyword>
<accession>A0A1Q5PD91</accession>
<dbReference type="Gene3D" id="1.20.1440.60">
    <property type="entry name" value="23S rRNA-intervening sequence"/>
    <property type="match status" value="1"/>
</dbReference>
<dbReference type="PANTHER" id="PTHR38471">
    <property type="entry name" value="FOUR HELIX BUNDLE PROTEIN"/>
    <property type="match status" value="1"/>
</dbReference>
<organism evidence="1 2">
    <name type="scientific">Pontibacter flavimaris</name>
    <dbReference type="NCBI Taxonomy" id="1797110"/>
    <lineage>
        <taxon>Bacteria</taxon>
        <taxon>Pseudomonadati</taxon>
        <taxon>Bacteroidota</taxon>
        <taxon>Cytophagia</taxon>
        <taxon>Cytophagales</taxon>
        <taxon>Hymenobacteraceae</taxon>
        <taxon>Pontibacter</taxon>
    </lineage>
</organism>
<protein>
    <submittedName>
        <fullName evidence="1">Four helix bundle protein</fullName>
    </submittedName>
</protein>
<dbReference type="CDD" id="cd16377">
    <property type="entry name" value="23S_rRNA_IVP_like"/>
    <property type="match status" value="1"/>
</dbReference>
<dbReference type="Pfam" id="PF05635">
    <property type="entry name" value="23S_rRNA_IVP"/>
    <property type="match status" value="1"/>
</dbReference>
<dbReference type="STRING" id="1797110.A3841_17835"/>
<evidence type="ECO:0000313" key="2">
    <source>
        <dbReference type="Proteomes" id="UP000186551"/>
    </source>
</evidence>
<proteinExistence type="predicted"/>
<name>A0A1Q5PD91_9BACT</name>
<gene>
    <name evidence="1" type="ORF">A3841_17835</name>
</gene>
<dbReference type="AlphaFoldDB" id="A0A1Q5PD91"/>
<dbReference type="Proteomes" id="UP000186551">
    <property type="component" value="Unassembled WGS sequence"/>
</dbReference>
<dbReference type="PANTHER" id="PTHR38471:SF2">
    <property type="entry name" value="FOUR HELIX BUNDLE PROTEIN"/>
    <property type="match status" value="1"/>
</dbReference>
<evidence type="ECO:0000313" key="1">
    <source>
        <dbReference type="EMBL" id="OKL40200.1"/>
    </source>
</evidence>
<dbReference type="SUPFAM" id="SSF158446">
    <property type="entry name" value="IVS-encoded protein-like"/>
    <property type="match status" value="1"/>
</dbReference>
<dbReference type="InterPro" id="IPR012657">
    <property type="entry name" value="23S_rRNA-intervening_sequence"/>
</dbReference>
<dbReference type="OrthoDB" id="9811959at2"/>
<dbReference type="NCBIfam" id="TIGR02436">
    <property type="entry name" value="four helix bundle protein"/>
    <property type="match status" value="1"/>
</dbReference>
<comment type="caution">
    <text evidence="1">The sequence shown here is derived from an EMBL/GenBank/DDBJ whole genome shotgun (WGS) entry which is preliminary data.</text>
</comment>
<dbReference type="RefSeq" id="WP_073852304.1">
    <property type="nucleotide sequence ID" value="NZ_LVWA01000005.1"/>
</dbReference>
<reference evidence="1 2" key="1">
    <citation type="submission" date="2016-03" db="EMBL/GenBank/DDBJ databases">
        <title>Genome sequence of Pontibacter sp. nov., of the family cytophagaceae, isolated from marine sediment of the Yellow Sea, China.</title>
        <authorList>
            <person name="Zhang G."/>
            <person name="Zhang R."/>
        </authorList>
    </citation>
    <scope>NUCLEOTIDE SEQUENCE [LARGE SCALE GENOMIC DNA]</scope>
    <source>
        <strain evidence="1 2">S10-8</strain>
    </source>
</reference>
<sequence length="124" mass="13959">MEGSEVVRSYTSLEVWVKSRALVKHVYLLTKAFPKEEMFGLTSQVRNAVVSVPSNIAEGCGRQYAKEAINFFHIARGSLYETETQLYVAADLAYISPEQLNSVLGNITECKKLLNGFIKYYRGL</sequence>
<dbReference type="InterPro" id="IPR036583">
    <property type="entry name" value="23S_rRNA_IVS_sf"/>
</dbReference>
<dbReference type="EMBL" id="LVWA01000005">
    <property type="protein sequence ID" value="OKL40200.1"/>
    <property type="molecule type" value="Genomic_DNA"/>
</dbReference>